<dbReference type="SUPFAM" id="SSF64182">
    <property type="entry name" value="DHH phosphoesterases"/>
    <property type="match status" value="1"/>
</dbReference>
<organism evidence="6 7">
    <name type="scientific">Podospora didyma</name>
    <dbReference type="NCBI Taxonomy" id="330526"/>
    <lineage>
        <taxon>Eukaryota</taxon>
        <taxon>Fungi</taxon>
        <taxon>Dikarya</taxon>
        <taxon>Ascomycota</taxon>
        <taxon>Pezizomycotina</taxon>
        <taxon>Sordariomycetes</taxon>
        <taxon>Sordariomycetidae</taxon>
        <taxon>Sordariales</taxon>
        <taxon>Podosporaceae</taxon>
        <taxon>Podospora</taxon>
    </lineage>
</organism>
<keyword evidence="2" id="KW-0479">Metal-binding</keyword>
<dbReference type="InterPro" id="IPR004097">
    <property type="entry name" value="DHHA2"/>
</dbReference>
<dbReference type="SMART" id="SM01131">
    <property type="entry name" value="DHHA2"/>
    <property type="match status" value="1"/>
</dbReference>
<dbReference type="InterPro" id="IPR001667">
    <property type="entry name" value="DDH_dom"/>
</dbReference>
<protein>
    <recommendedName>
        <fullName evidence="5">DHHA2 domain-containing protein</fullName>
    </recommendedName>
</protein>
<keyword evidence="4" id="KW-0464">Manganese</keyword>
<dbReference type="Pfam" id="PF01368">
    <property type="entry name" value="DHH"/>
    <property type="match status" value="1"/>
</dbReference>
<reference evidence="6" key="1">
    <citation type="journal article" date="2023" name="Mol. Phylogenet. Evol.">
        <title>Genome-scale phylogeny and comparative genomics of the fungal order Sordariales.</title>
        <authorList>
            <person name="Hensen N."/>
            <person name="Bonometti L."/>
            <person name="Westerberg I."/>
            <person name="Brannstrom I.O."/>
            <person name="Guillou S."/>
            <person name="Cros-Aarteil S."/>
            <person name="Calhoun S."/>
            <person name="Haridas S."/>
            <person name="Kuo A."/>
            <person name="Mondo S."/>
            <person name="Pangilinan J."/>
            <person name="Riley R."/>
            <person name="LaButti K."/>
            <person name="Andreopoulos B."/>
            <person name="Lipzen A."/>
            <person name="Chen C."/>
            <person name="Yan M."/>
            <person name="Daum C."/>
            <person name="Ng V."/>
            <person name="Clum A."/>
            <person name="Steindorff A."/>
            <person name="Ohm R.A."/>
            <person name="Martin F."/>
            <person name="Silar P."/>
            <person name="Natvig D.O."/>
            <person name="Lalanne C."/>
            <person name="Gautier V."/>
            <person name="Ament-Velasquez S.L."/>
            <person name="Kruys A."/>
            <person name="Hutchinson M.I."/>
            <person name="Powell A.J."/>
            <person name="Barry K."/>
            <person name="Miller A.N."/>
            <person name="Grigoriev I.V."/>
            <person name="Debuchy R."/>
            <person name="Gladieux P."/>
            <person name="Hiltunen Thoren M."/>
            <person name="Johannesson H."/>
        </authorList>
    </citation>
    <scope>NUCLEOTIDE SEQUENCE</scope>
    <source>
        <strain evidence="6">CBS 232.78</strain>
    </source>
</reference>
<evidence type="ECO:0000313" key="7">
    <source>
        <dbReference type="Proteomes" id="UP001285441"/>
    </source>
</evidence>
<dbReference type="Gene3D" id="3.90.1640.10">
    <property type="entry name" value="inorganic pyrophosphatase (n-terminal core)"/>
    <property type="match status" value="1"/>
</dbReference>
<dbReference type="PANTHER" id="PTHR12112">
    <property type="entry name" value="BNIP - RELATED"/>
    <property type="match status" value="1"/>
</dbReference>
<dbReference type="InterPro" id="IPR038222">
    <property type="entry name" value="DHHA2_dom_sf"/>
</dbReference>
<dbReference type="PANTHER" id="PTHR12112:SF39">
    <property type="entry name" value="EG:152A3.5 PROTEIN (FBGN0003116_PN PROTEIN)"/>
    <property type="match status" value="1"/>
</dbReference>
<keyword evidence="7" id="KW-1185">Reference proteome</keyword>
<reference evidence="6" key="2">
    <citation type="submission" date="2023-06" db="EMBL/GenBank/DDBJ databases">
        <authorList>
            <consortium name="Lawrence Berkeley National Laboratory"/>
            <person name="Haridas S."/>
            <person name="Hensen N."/>
            <person name="Bonometti L."/>
            <person name="Westerberg I."/>
            <person name="Brannstrom I.O."/>
            <person name="Guillou S."/>
            <person name="Cros-Aarteil S."/>
            <person name="Calhoun S."/>
            <person name="Kuo A."/>
            <person name="Mondo S."/>
            <person name="Pangilinan J."/>
            <person name="Riley R."/>
            <person name="LaButti K."/>
            <person name="Andreopoulos B."/>
            <person name="Lipzen A."/>
            <person name="Chen C."/>
            <person name="Yanf M."/>
            <person name="Daum C."/>
            <person name="Ng V."/>
            <person name="Clum A."/>
            <person name="Steindorff A."/>
            <person name="Ohm R."/>
            <person name="Martin F."/>
            <person name="Silar P."/>
            <person name="Natvig D."/>
            <person name="Lalanne C."/>
            <person name="Gautier V."/>
            <person name="Ament-velasquez S.L."/>
            <person name="Kruys A."/>
            <person name="Hutchinson M.I."/>
            <person name="Powell A.J."/>
            <person name="Barry K."/>
            <person name="Miller A.N."/>
            <person name="Grigoriev I.V."/>
            <person name="Debuchy R."/>
            <person name="Gladieux P."/>
            <person name="Thoren M.H."/>
            <person name="Johannesson H."/>
        </authorList>
    </citation>
    <scope>NUCLEOTIDE SEQUENCE</scope>
    <source>
        <strain evidence="6">CBS 232.78</strain>
    </source>
</reference>
<dbReference type="Pfam" id="PF02833">
    <property type="entry name" value="DHHA2"/>
    <property type="match status" value="1"/>
</dbReference>
<comment type="caution">
    <text evidence="6">The sequence shown here is derived from an EMBL/GenBank/DDBJ whole genome shotgun (WGS) entry which is preliminary data.</text>
</comment>
<comment type="cofactor">
    <cofactor evidence="1">
        <name>Mn(2+)</name>
        <dbReference type="ChEBI" id="CHEBI:29035"/>
    </cofactor>
</comment>
<evidence type="ECO:0000256" key="2">
    <source>
        <dbReference type="ARBA" id="ARBA00022723"/>
    </source>
</evidence>
<dbReference type="GO" id="GO:0004309">
    <property type="term" value="F:exopolyphosphatase activity"/>
    <property type="evidence" value="ECO:0007669"/>
    <property type="project" value="TreeGrafter"/>
</dbReference>
<evidence type="ECO:0000313" key="6">
    <source>
        <dbReference type="EMBL" id="KAK3389236.1"/>
    </source>
</evidence>
<accession>A0AAE0NX35</accession>
<dbReference type="InterPro" id="IPR038763">
    <property type="entry name" value="DHH_sf"/>
</dbReference>
<evidence type="ECO:0000259" key="5">
    <source>
        <dbReference type="SMART" id="SM01131"/>
    </source>
</evidence>
<dbReference type="EMBL" id="JAULSW010000002">
    <property type="protein sequence ID" value="KAK3389236.1"/>
    <property type="molecule type" value="Genomic_DNA"/>
</dbReference>
<dbReference type="GO" id="GO:0005737">
    <property type="term" value="C:cytoplasm"/>
    <property type="evidence" value="ECO:0007669"/>
    <property type="project" value="InterPro"/>
</dbReference>
<dbReference type="AlphaFoldDB" id="A0AAE0NX35"/>
<evidence type="ECO:0000256" key="4">
    <source>
        <dbReference type="ARBA" id="ARBA00023211"/>
    </source>
</evidence>
<gene>
    <name evidence="6" type="ORF">B0H63DRAFT_96044</name>
</gene>
<evidence type="ECO:0000256" key="3">
    <source>
        <dbReference type="ARBA" id="ARBA00022801"/>
    </source>
</evidence>
<name>A0AAE0NX35_9PEZI</name>
<dbReference type="Gene3D" id="3.10.310.20">
    <property type="entry name" value="DHHA2 domain"/>
    <property type="match status" value="1"/>
</dbReference>
<keyword evidence="3" id="KW-0378">Hydrolase</keyword>
<feature type="domain" description="DHHA2" evidence="5">
    <location>
        <begin position="261"/>
        <end position="421"/>
    </location>
</feature>
<evidence type="ECO:0000256" key="1">
    <source>
        <dbReference type="ARBA" id="ARBA00001936"/>
    </source>
</evidence>
<proteinExistence type="predicted"/>
<dbReference type="GO" id="GO:0046872">
    <property type="term" value="F:metal ion binding"/>
    <property type="evidence" value="ECO:0007669"/>
    <property type="project" value="UniProtKB-KW"/>
</dbReference>
<dbReference type="Proteomes" id="UP001285441">
    <property type="component" value="Unassembled WGS sequence"/>
</dbReference>
<sequence>MAPPPTARVSLKAFLATAKKALAAPPAQRPNPLTFVVGNESADLDSLCSALVLAYFRTHTPPHTLHIPLSNLPRGDLALRSELGAVLGPAGLKPEDLLTLSDLPLREHLKPEDTRWFLVDHNALTGDLAHRFADASSSSRSSNDNLVIGCIDHHDDEGAVPQNVAPRVFEKSGSCMSLVVDHFKDAWGKLEPSREVDAELAHVALGPILIDTTNLTAKNKTTDWDVRAVELVESRIMGAGVAAAGAGTTEPASSYDRTKFFDDVTHLKEDISRLSYRDIFRKDYKQWNDGDGSNGLTLGIAGVVQGLDFLVEESRGGKDKFLEALQDWAQEQKLDIAAVMTTSRPDGKFTRELLVWAFGEPAVKVVKSFANKNKDSLGLATWHNGALDKDDGGGAEWRAGWTQSRVEHSRKQVAPMLREAMKDSSKL</sequence>